<organism evidence="12 13">
    <name type="scientific">Cyanistes caeruleus</name>
    <name type="common">Eurasian blue tit</name>
    <name type="synonym">Parus caeruleus</name>
    <dbReference type="NCBI Taxonomy" id="156563"/>
    <lineage>
        <taxon>Eukaryota</taxon>
        <taxon>Metazoa</taxon>
        <taxon>Chordata</taxon>
        <taxon>Craniata</taxon>
        <taxon>Vertebrata</taxon>
        <taxon>Euteleostomi</taxon>
        <taxon>Archelosauria</taxon>
        <taxon>Archosauria</taxon>
        <taxon>Dinosauria</taxon>
        <taxon>Saurischia</taxon>
        <taxon>Theropoda</taxon>
        <taxon>Coelurosauria</taxon>
        <taxon>Aves</taxon>
        <taxon>Neognathae</taxon>
        <taxon>Neoaves</taxon>
        <taxon>Telluraves</taxon>
        <taxon>Australaves</taxon>
        <taxon>Passeriformes</taxon>
        <taxon>Paridae</taxon>
        <taxon>Cyanistes</taxon>
    </lineage>
</organism>
<dbReference type="InterPro" id="IPR006046">
    <property type="entry name" value="Alpha_amylase"/>
</dbReference>
<evidence type="ECO:0000256" key="2">
    <source>
        <dbReference type="ARBA" id="ARBA00001913"/>
    </source>
</evidence>
<dbReference type="InterPro" id="IPR017853">
    <property type="entry name" value="GH"/>
</dbReference>
<dbReference type="GO" id="GO:0043169">
    <property type="term" value="F:cation binding"/>
    <property type="evidence" value="ECO:0007669"/>
    <property type="project" value="InterPro"/>
</dbReference>
<feature type="domain" description="Glycosyl hydrolase family 13 catalytic" evidence="11">
    <location>
        <begin position="66"/>
        <end position="231"/>
    </location>
</feature>
<dbReference type="AlphaFoldDB" id="A0A8C0Z802"/>
<protein>
    <recommendedName>
        <fullName evidence="5">alpha-amylase</fullName>
        <ecNumber evidence="5">3.2.1.1</ecNumber>
    </recommendedName>
</protein>
<dbReference type="Proteomes" id="UP000694410">
    <property type="component" value="Unplaced"/>
</dbReference>
<keyword evidence="6" id="KW-0378">Hydrolase</keyword>
<dbReference type="PANTHER" id="PTHR43447">
    <property type="entry name" value="ALPHA-AMYLASE"/>
    <property type="match status" value="1"/>
</dbReference>
<dbReference type="SUPFAM" id="SSF51445">
    <property type="entry name" value="(Trans)glycosidases"/>
    <property type="match status" value="1"/>
</dbReference>
<dbReference type="InterPro" id="IPR006047">
    <property type="entry name" value="GH13_cat_dom"/>
</dbReference>
<evidence type="ECO:0000313" key="13">
    <source>
        <dbReference type="Proteomes" id="UP000694410"/>
    </source>
</evidence>
<comment type="catalytic activity">
    <reaction evidence="1">
        <text>Endohydrolysis of (1-&gt;4)-alpha-D-glucosidic linkages in polysaccharides containing three or more (1-&gt;4)-alpha-linked D-glucose units.</text>
        <dbReference type="EC" id="3.2.1.1"/>
    </reaction>
</comment>
<evidence type="ECO:0000256" key="1">
    <source>
        <dbReference type="ARBA" id="ARBA00000548"/>
    </source>
</evidence>
<feature type="region of interest" description="Disordered" evidence="10">
    <location>
        <begin position="1"/>
        <end position="28"/>
    </location>
</feature>
<keyword evidence="8" id="KW-0119">Carbohydrate metabolism</keyword>
<proteinExistence type="inferred from homology"/>
<name>A0A8C0Z802_CYACU</name>
<dbReference type="PRINTS" id="PR00110">
    <property type="entry name" value="ALPHAAMYLASE"/>
</dbReference>
<gene>
    <name evidence="12" type="primary">LOC111932634</name>
</gene>
<reference evidence="12" key="2">
    <citation type="submission" date="2025-09" db="UniProtKB">
        <authorList>
            <consortium name="Ensembl"/>
        </authorList>
    </citation>
    <scope>IDENTIFICATION</scope>
</reference>
<reference evidence="12" key="1">
    <citation type="submission" date="2025-08" db="UniProtKB">
        <authorList>
            <consortium name="Ensembl"/>
        </authorList>
    </citation>
    <scope>IDENTIFICATION</scope>
</reference>
<dbReference type="Gene3D" id="3.20.20.80">
    <property type="entry name" value="Glycosidases"/>
    <property type="match status" value="1"/>
</dbReference>
<dbReference type="SMART" id="SM00642">
    <property type="entry name" value="Aamy"/>
    <property type="match status" value="1"/>
</dbReference>
<keyword evidence="7" id="KW-0868">Chloride</keyword>
<comment type="similarity">
    <text evidence="4">Belongs to the glycosyl hydrolase 13 family.</text>
</comment>
<evidence type="ECO:0000256" key="7">
    <source>
        <dbReference type="ARBA" id="ARBA00023214"/>
    </source>
</evidence>
<evidence type="ECO:0000256" key="9">
    <source>
        <dbReference type="ARBA" id="ARBA00023295"/>
    </source>
</evidence>
<evidence type="ECO:0000256" key="8">
    <source>
        <dbReference type="ARBA" id="ARBA00023277"/>
    </source>
</evidence>
<evidence type="ECO:0000313" key="12">
    <source>
        <dbReference type="Ensembl" id="ENSCCEP00000000821.1"/>
    </source>
</evidence>
<comment type="cofactor">
    <cofactor evidence="3">
        <name>chloride</name>
        <dbReference type="ChEBI" id="CHEBI:17996"/>
    </cofactor>
</comment>
<keyword evidence="13" id="KW-1185">Reference proteome</keyword>
<dbReference type="Ensembl" id="ENSCCET00000001558.1">
    <property type="protein sequence ID" value="ENSCCEP00000000821.1"/>
    <property type="gene ID" value="ENSCCEG00000001075.1"/>
</dbReference>
<evidence type="ECO:0000256" key="5">
    <source>
        <dbReference type="ARBA" id="ARBA00012595"/>
    </source>
</evidence>
<comment type="cofactor">
    <cofactor evidence="2">
        <name>Ca(2+)</name>
        <dbReference type="ChEBI" id="CHEBI:29108"/>
    </cofactor>
</comment>
<evidence type="ECO:0000256" key="6">
    <source>
        <dbReference type="ARBA" id="ARBA00022801"/>
    </source>
</evidence>
<keyword evidence="9" id="KW-0326">Glycosidase</keyword>
<evidence type="ECO:0000256" key="4">
    <source>
        <dbReference type="ARBA" id="ARBA00008061"/>
    </source>
</evidence>
<sequence length="232" mass="26045">MENCLPWEAPHGPQGKSSSPRAAAENLGDELTKPPRWVSLHCLWEWGKGWGRTVCRYNPNTLPKRTSIVHLFEWRWQDIAQECERYLAPNGFGGVQVSPPNENIVITNPNRPWWERYQPISYKLCTRSGNEEEFRDMVTRCNNVGVRIYVDAVVNHMCGAAGGSGTHSTCGSYFNAGNRDFPAVPYSGWDFNDGKCHSASGEIENYGDIYQVTSLVNEVVSIGTCGAKYSKY</sequence>
<accession>A0A8C0Z802</accession>
<evidence type="ECO:0000259" key="11">
    <source>
        <dbReference type="SMART" id="SM00642"/>
    </source>
</evidence>
<evidence type="ECO:0000256" key="3">
    <source>
        <dbReference type="ARBA" id="ARBA00001923"/>
    </source>
</evidence>
<evidence type="ECO:0000256" key="10">
    <source>
        <dbReference type="SAM" id="MobiDB-lite"/>
    </source>
</evidence>
<dbReference type="GO" id="GO:0004556">
    <property type="term" value="F:alpha-amylase activity"/>
    <property type="evidence" value="ECO:0007669"/>
    <property type="project" value="UniProtKB-EC"/>
</dbReference>
<dbReference type="GO" id="GO:0005975">
    <property type="term" value="P:carbohydrate metabolic process"/>
    <property type="evidence" value="ECO:0007669"/>
    <property type="project" value="InterPro"/>
</dbReference>
<dbReference type="EC" id="3.2.1.1" evidence="5"/>